<proteinExistence type="predicted"/>
<evidence type="ECO:0000259" key="1">
    <source>
        <dbReference type="Pfam" id="PF20502"/>
    </source>
</evidence>
<dbReference type="EMBL" id="KL363279">
    <property type="protein sequence ID" value="KFD49051.1"/>
    <property type="molecule type" value="Genomic_DNA"/>
</dbReference>
<evidence type="ECO:0000313" key="2">
    <source>
        <dbReference type="EMBL" id="KFD49051.1"/>
    </source>
</evidence>
<dbReference type="Proteomes" id="UP000030764">
    <property type="component" value="Unassembled WGS sequence"/>
</dbReference>
<feature type="domain" description="DNA-dependent protein kinase catalytic subunit CC1/2" evidence="1">
    <location>
        <begin position="58"/>
        <end position="300"/>
    </location>
</feature>
<protein>
    <recommendedName>
        <fullName evidence="1">DNA-dependent protein kinase catalytic subunit CC1/2 domain-containing protein</fullName>
    </recommendedName>
</protein>
<evidence type="ECO:0000313" key="3">
    <source>
        <dbReference type="Proteomes" id="UP000030764"/>
    </source>
</evidence>
<name>A0A085LVQ5_9BILA</name>
<organism evidence="2 3">
    <name type="scientific">Trichuris suis</name>
    <name type="common">pig whipworm</name>
    <dbReference type="NCBI Taxonomy" id="68888"/>
    <lineage>
        <taxon>Eukaryota</taxon>
        <taxon>Metazoa</taxon>
        <taxon>Ecdysozoa</taxon>
        <taxon>Nematoda</taxon>
        <taxon>Enoplea</taxon>
        <taxon>Dorylaimia</taxon>
        <taxon>Trichinellida</taxon>
        <taxon>Trichuridae</taxon>
        <taxon>Trichuris</taxon>
    </lineage>
</organism>
<sequence length="452" mass="50871">MSETGRIIHGYALLKKMDKLPAGLISNCDNVWELLMSSCFGRQAVLLYSTELLSARVRFAKQILCIVPITTAQVKSLVHILADCQLVKLFNFSPVETKGNEAFASLFETEIATLFCHNSATFLEQAIYAFEGNDEGFIQLLCSLLNCIVHSSNLRKRCGSRIVENIVSPCISKMSLWSDVSISSEQVKLLWVKFVMKLLLIDSKVVNWPCSDVIYRCYFKLLNDQSVSLGFKNQMLTLLAAFCTSEKEKDNIESELKLFIVNNFPLNSSEFEPDTAKFKEYITTCERFCDAFANTGCLVILDLLLMVVCREEKHPVISYLHGAFRYFVRRFSRVDILREVSLPALNNVEDAIPVAAELAVVITDGYRSFIEREDNNHRDNELKQSDLLQTGHISQTGGGHSQIAVRVVLSEGHVRPTTSTCRCHQRGPRPAASAGTIPELGFIFFSRMEMLT</sequence>
<reference evidence="2 3" key="1">
    <citation type="journal article" date="2014" name="Nat. Genet.">
        <title>Genome and transcriptome of the porcine whipworm Trichuris suis.</title>
        <authorList>
            <person name="Jex A.R."/>
            <person name="Nejsum P."/>
            <person name="Schwarz E.M."/>
            <person name="Hu L."/>
            <person name="Young N.D."/>
            <person name="Hall R.S."/>
            <person name="Korhonen P.K."/>
            <person name="Liao S."/>
            <person name="Thamsborg S."/>
            <person name="Xia J."/>
            <person name="Xu P."/>
            <person name="Wang S."/>
            <person name="Scheerlinck J.P."/>
            <person name="Hofmann A."/>
            <person name="Sternberg P.W."/>
            <person name="Wang J."/>
            <person name="Gasser R.B."/>
        </authorList>
    </citation>
    <scope>NUCLEOTIDE SEQUENCE [LARGE SCALE GENOMIC DNA]</scope>
    <source>
        <strain evidence="2">DCEP-RM93M</strain>
    </source>
</reference>
<dbReference type="InterPro" id="IPR046803">
    <property type="entry name" value="DNAPKcs_CC1-2"/>
</dbReference>
<dbReference type="Pfam" id="PF20502">
    <property type="entry name" value="DNAPKcs_CC1-2"/>
    <property type="match status" value="1"/>
</dbReference>
<gene>
    <name evidence="2" type="ORF">M513_10099</name>
</gene>
<accession>A0A085LVQ5</accession>
<keyword evidence="3" id="KW-1185">Reference proteome</keyword>
<dbReference type="AlphaFoldDB" id="A0A085LVQ5"/>